<proteinExistence type="predicted"/>
<evidence type="ECO:0008006" key="3">
    <source>
        <dbReference type="Google" id="ProtNLM"/>
    </source>
</evidence>
<gene>
    <name evidence="1" type="ORF">KK1_003331</name>
</gene>
<reference evidence="1 2" key="1">
    <citation type="journal article" date="2012" name="Nat. Biotechnol.">
        <title>Draft genome sequence of pigeonpea (Cajanus cajan), an orphan legume crop of resource-poor farmers.</title>
        <authorList>
            <person name="Varshney R.K."/>
            <person name="Chen W."/>
            <person name="Li Y."/>
            <person name="Bharti A.K."/>
            <person name="Saxena R.K."/>
            <person name="Schlueter J.A."/>
            <person name="Donoghue M.T."/>
            <person name="Azam S."/>
            <person name="Fan G."/>
            <person name="Whaley A.M."/>
            <person name="Farmer A.D."/>
            <person name="Sheridan J."/>
            <person name="Iwata A."/>
            <person name="Tuteja R."/>
            <person name="Penmetsa R.V."/>
            <person name="Wu W."/>
            <person name="Upadhyaya H.D."/>
            <person name="Yang S.P."/>
            <person name="Shah T."/>
            <person name="Saxena K.B."/>
            <person name="Michael T."/>
            <person name="McCombie W.R."/>
            <person name="Yang B."/>
            <person name="Zhang G."/>
            <person name="Yang H."/>
            <person name="Wang J."/>
            <person name="Spillane C."/>
            <person name="Cook D.R."/>
            <person name="May G.D."/>
            <person name="Xu X."/>
            <person name="Jackson S.A."/>
        </authorList>
    </citation>
    <scope>NUCLEOTIDE SEQUENCE [LARGE SCALE GENOMIC DNA]</scope>
    <source>
        <strain evidence="2">cv. Asha</strain>
    </source>
</reference>
<dbReference type="Proteomes" id="UP000075243">
    <property type="component" value="Chromosome 11"/>
</dbReference>
<keyword evidence="2" id="KW-1185">Reference proteome</keyword>
<sequence length="56" mass="6695">MQEELNEFKRNDACSLVPMSNDHPIIGTKWIFRNKLDKYGIIIRNKVRLVSKEYNQ</sequence>
<organism evidence="1 2">
    <name type="scientific">Cajanus cajan</name>
    <name type="common">Pigeon pea</name>
    <name type="synonym">Cajanus indicus</name>
    <dbReference type="NCBI Taxonomy" id="3821"/>
    <lineage>
        <taxon>Eukaryota</taxon>
        <taxon>Viridiplantae</taxon>
        <taxon>Streptophyta</taxon>
        <taxon>Embryophyta</taxon>
        <taxon>Tracheophyta</taxon>
        <taxon>Spermatophyta</taxon>
        <taxon>Magnoliopsida</taxon>
        <taxon>eudicotyledons</taxon>
        <taxon>Gunneridae</taxon>
        <taxon>Pentapetalae</taxon>
        <taxon>rosids</taxon>
        <taxon>fabids</taxon>
        <taxon>Fabales</taxon>
        <taxon>Fabaceae</taxon>
        <taxon>Papilionoideae</taxon>
        <taxon>50 kb inversion clade</taxon>
        <taxon>NPAAA clade</taxon>
        <taxon>indigoferoid/millettioid clade</taxon>
        <taxon>Phaseoleae</taxon>
        <taxon>Cajanus</taxon>
    </lineage>
</organism>
<protein>
    <recommendedName>
        <fullName evidence="3">Reverse transcriptase Ty1/copia-type domain-containing protein</fullName>
    </recommendedName>
</protein>
<dbReference type="AlphaFoldDB" id="A0A151SQI1"/>
<name>A0A151SQI1_CAJCA</name>
<accession>A0A151SQI1</accession>
<evidence type="ECO:0000313" key="2">
    <source>
        <dbReference type="Proteomes" id="UP000075243"/>
    </source>
</evidence>
<dbReference type="EMBL" id="CM003613">
    <property type="protein sequence ID" value="KYP57077.1"/>
    <property type="molecule type" value="Genomic_DNA"/>
</dbReference>
<evidence type="ECO:0000313" key="1">
    <source>
        <dbReference type="EMBL" id="KYP57077.1"/>
    </source>
</evidence>
<dbReference type="Gramene" id="C.cajan_03257.t">
    <property type="protein sequence ID" value="C.cajan_03257.t.cds1"/>
    <property type="gene ID" value="C.cajan_03257"/>
</dbReference>